<keyword evidence="3" id="KW-1185">Reference proteome</keyword>
<dbReference type="RefSeq" id="WP_150737961.1">
    <property type="nucleotide sequence ID" value="NZ_CABPSP010000004.1"/>
</dbReference>
<evidence type="ECO:0000256" key="1">
    <source>
        <dbReference type="SAM" id="MobiDB-lite"/>
    </source>
</evidence>
<dbReference type="OrthoDB" id="8937944at2"/>
<feature type="region of interest" description="Disordered" evidence="1">
    <location>
        <begin position="1"/>
        <end position="27"/>
    </location>
</feature>
<dbReference type="Proteomes" id="UP000383122">
    <property type="component" value="Unassembled WGS sequence"/>
</dbReference>
<proteinExistence type="predicted"/>
<organism evidence="2 3">
    <name type="scientific">Pandoraea anapnoica</name>
    <dbReference type="NCBI Taxonomy" id="2508301"/>
    <lineage>
        <taxon>Bacteria</taxon>
        <taxon>Pseudomonadati</taxon>
        <taxon>Pseudomonadota</taxon>
        <taxon>Betaproteobacteria</taxon>
        <taxon>Burkholderiales</taxon>
        <taxon>Burkholderiaceae</taxon>
        <taxon>Pandoraea</taxon>
    </lineage>
</organism>
<name>A0A5E4ZW03_9BURK</name>
<evidence type="ECO:0000313" key="2">
    <source>
        <dbReference type="EMBL" id="VVE65539.1"/>
    </source>
</evidence>
<dbReference type="AlphaFoldDB" id="A0A5E4ZW03"/>
<evidence type="ECO:0000313" key="3">
    <source>
        <dbReference type="Proteomes" id="UP000383122"/>
    </source>
</evidence>
<gene>
    <name evidence="2" type="ORF">PAN31117_01904</name>
</gene>
<feature type="compositionally biased region" description="Low complexity" evidence="1">
    <location>
        <begin position="8"/>
        <end position="23"/>
    </location>
</feature>
<dbReference type="EMBL" id="CABPSP010000004">
    <property type="protein sequence ID" value="VVE65539.1"/>
    <property type="molecule type" value="Genomic_DNA"/>
</dbReference>
<protein>
    <submittedName>
        <fullName evidence="2">Uncharacterized protein</fullName>
    </submittedName>
</protein>
<accession>A0A5E4ZW03</accession>
<sequence>MNAREDFPPGAGASASSADAAAPRFLDPPSVLQADPPFLDPADTTPGGATVEVPVYWDQAAGDMVRINWQGIDADGNPRSYNDEQWLSGSGVGKPMYFTVPQVNVELLAGGTVTLTYTVTYFSGLPVQTSYMLELSVVAKDEVDPNLPLPLVDRVANGKLDPDADPGGTVARIPSDVTRANDIVHIVWTGTSSFTDWIPISAAMAGMEVPFQIARNLIEENRNGLVSVRYEIERNNRRLASRNLIFVVGELQNLPTPKLKDIEGDELDLDDVENGGVVQVVPPWPFIAEGQRFWLDLEGTDEDGTPRKLRQANGVVVNPQHVQIGLTNRQVPASFFASLGDGTELRIIFKVTFDHSLDEANAITFPERTFRIISAPDTFTEDFETAPLGIIPVGTSLELQRMTLTAVSASAAIGANGSAYAPQIGMQYVGLSRNATVRMELKTPMRTVRFGIADSDRIPSHVRYLDKDSVLIHSHATPSYGSADRVWSQYTAQQPNIKYIEITDGGGDSFIDNFTFTR</sequence>
<reference evidence="2 3" key="1">
    <citation type="submission" date="2019-08" db="EMBL/GenBank/DDBJ databases">
        <authorList>
            <person name="Peeters C."/>
        </authorList>
    </citation>
    <scope>NUCLEOTIDE SEQUENCE [LARGE SCALE GENOMIC DNA]</scope>
    <source>
        <strain evidence="2 3">LMG 31117</strain>
    </source>
</reference>